<accession>A0ABT8CBE1</accession>
<dbReference type="InterPro" id="IPR006665">
    <property type="entry name" value="OmpA-like"/>
</dbReference>
<dbReference type="Pfam" id="PF00691">
    <property type="entry name" value="OmpA"/>
    <property type="match status" value="2"/>
</dbReference>
<dbReference type="PRINTS" id="PR01021">
    <property type="entry name" value="OMPADOMAIN"/>
</dbReference>
<dbReference type="Gene3D" id="3.30.1330.60">
    <property type="entry name" value="OmpA-like domain"/>
    <property type="match status" value="2"/>
</dbReference>
<dbReference type="EMBL" id="JAUFQS010000041">
    <property type="protein sequence ID" value="MDN3689702.1"/>
    <property type="molecule type" value="Genomic_DNA"/>
</dbReference>
<sequence>MKKIFTYLIPPIFLGMLCMNVQAQQGLLRYADKKASEENYFEAGKGYVDAYAKNPSFQAAKGAAKAYGNLRDYQNAYDWWKKTVAFQESGQEELLAYIAAANQAGQQEAVFAALDTMETREHEAITNLHLDSLQHWYAVAGNTGVKKMEGINSSNTEFGWVKGAQGRAYFSSDRGEAGNRNRSSVRIDKSYKYYTQSSDWTGRNFLNIYSVNEEGKISLFDPPVPDVFHATDPFPLQEQEVLFYTVTRDIRSSENYEVQSEIYFSRLDNAGNPIDFVGLSLNSPLEYGLKSPFVDEAENRLYFSSNMAGGQGGYDLYYMDYNSDFEFQAPVNLGPLINSPGNEIDPYIHEGMLYFASDGHVGMGGLDLFVSDFKGDEFLGVKNLGLPFNSPQDDFGFFETNDDKVLISSNRLQSTGWDDIFEMETLELDFLARVLECDGTAVTGPIEVNLAEGADNTNLPVEKRGQGLFHAKISPEEDQEIHISKAGYFAVQDNTISTKGLESGTLEKTYQLVKIPYKTAVHVDLVYYNLDESVIRSDAESALDRVAELLKSYSFLNIVVRSHTDERASNEYNELLSEKRADAVRDYLGKYGIDSSRIEAEWFGETELTEDCGEGVPCTEDRHQLNRRTELLLLAFPEVGKSYQVPLELQEVDLCDVSNIQLPQELPTIYFGFDQATLSLADKMALERVALMLRNMVERRLAITGHTDSRGSAAYNEELSKRRALVVKNYLEGKGIASERLVYEFFGKTKPVNDCEGVPCTPEMHKQNRRTELILPSIPQPKKKR</sequence>
<proteinExistence type="predicted"/>
<keyword evidence="8" id="KW-1185">Reference proteome</keyword>
<reference evidence="8" key="1">
    <citation type="journal article" date="2019" name="Int. J. Syst. Evol. Microbiol.">
        <title>The Global Catalogue of Microorganisms (GCM) 10K type strain sequencing project: providing services to taxonomists for standard genome sequencing and annotation.</title>
        <authorList>
            <consortium name="The Broad Institute Genomics Platform"/>
            <consortium name="The Broad Institute Genome Sequencing Center for Infectious Disease"/>
            <person name="Wu L."/>
            <person name="Ma J."/>
        </authorList>
    </citation>
    <scope>NUCLEOTIDE SEQUENCE [LARGE SCALE GENOMIC DNA]</scope>
    <source>
        <strain evidence="8">CECT 7706</strain>
    </source>
</reference>
<evidence type="ECO:0000256" key="1">
    <source>
        <dbReference type="ARBA" id="ARBA00004442"/>
    </source>
</evidence>
<evidence type="ECO:0000259" key="6">
    <source>
        <dbReference type="PROSITE" id="PS51123"/>
    </source>
</evidence>
<dbReference type="InterPro" id="IPR036737">
    <property type="entry name" value="OmpA-like_sf"/>
</dbReference>
<evidence type="ECO:0000256" key="4">
    <source>
        <dbReference type="PROSITE-ProRule" id="PRU00473"/>
    </source>
</evidence>
<evidence type="ECO:0000256" key="5">
    <source>
        <dbReference type="SAM" id="SignalP"/>
    </source>
</evidence>
<dbReference type="PROSITE" id="PS51123">
    <property type="entry name" value="OMPA_2"/>
    <property type="match status" value="2"/>
</dbReference>
<evidence type="ECO:0000313" key="7">
    <source>
        <dbReference type="EMBL" id="MDN3689702.1"/>
    </source>
</evidence>
<keyword evidence="3" id="KW-0998">Cell outer membrane</keyword>
<feature type="signal peptide" evidence="5">
    <location>
        <begin position="1"/>
        <end position="23"/>
    </location>
</feature>
<feature type="domain" description="OmpA-like" evidence="6">
    <location>
        <begin position="516"/>
        <end position="637"/>
    </location>
</feature>
<dbReference type="InterPro" id="IPR050330">
    <property type="entry name" value="Bact_OuterMem_StrucFunc"/>
</dbReference>
<feature type="domain" description="OmpA-like" evidence="6">
    <location>
        <begin position="658"/>
        <end position="779"/>
    </location>
</feature>
<dbReference type="CDD" id="cd07185">
    <property type="entry name" value="OmpA_C-like"/>
    <property type="match status" value="2"/>
</dbReference>
<comment type="caution">
    <text evidence="7">The sequence shown here is derived from an EMBL/GenBank/DDBJ whole genome shotgun (WGS) entry which is preliminary data.</text>
</comment>
<feature type="chain" id="PRO_5047453188" evidence="5">
    <location>
        <begin position="24"/>
        <end position="785"/>
    </location>
</feature>
<name>A0ABT8CBE1_9BACT</name>
<dbReference type="PANTHER" id="PTHR30329:SF21">
    <property type="entry name" value="LIPOPROTEIN YIAD-RELATED"/>
    <property type="match status" value="1"/>
</dbReference>
<dbReference type="SUPFAM" id="SSF103088">
    <property type="entry name" value="OmpA-like"/>
    <property type="match status" value="2"/>
</dbReference>
<dbReference type="Proteomes" id="UP001236663">
    <property type="component" value="Unassembled WGS sequence"/>
</dbReference>
<evidence type="ECO:0000256" key="3">
    <source>
        <dbReference type="ARBA" id="ARBA00023237"/>
    </source>
</evidence>
<keyword evidence="2 4" id="KW-0472">Membrane</keyword>
<organism evidence="7 8">
    <name type="scientific">Cyclobacterium jeungdonense</name>
    <dbReference type="NCBI Taxonomy" id="708087"/>
    <lineage>
        <taxon>Bacteria</taxon>
        <taxon>Pseudomonadati</taxon>
        <taxon>Bacteroidota</taxon>
        <taxon>Cytophagia</taxon>
        <taxon>Cytophagales</taxon>
        <taxon>Cyclobacteriaceae</taxon>
        <taxon>Cyclobacterium</taxon>
    </lineage>
</organism>
<keyword evidence="5" id="KW-0732">Signal</keyword>
<protein>
    <submittedName>
        <fullName evidence="7">OmpA family protein</fullName>
    </submittedName>
</protein>
<dbReference type="PANTHER" id="PTHR30329">
    <property type="entry name" value="STATOR ELEMENT OF FLAGELLAR MOTOR COMPLEX"/>
    <property type="match status" value="1"/>
</dbReference>
<dbReference type="RefSeq" id="WP_163385437.1">
    <property type="nucleotide sequence ID" value="NZ_JAUFQS010000041.1"/>
</dbReference>
<gene>
    <name evidence="7" type="ORF">QWZ15_17895</name>
</gene>
<evidence type="ECO:0000256" key="2">
    <source>
        <dbReference type="ARBA" id="ARBA00023136"/>
    </source>
</evidence>
<evidence type="ECO:0000313" key="8">
    <source>
        <dbReference type="Proteomes" id="UP001236663"/>
    </source>
</evidence>
<dbReference type="InterPro" id="IPR006664">
    <property type="entry name" value="OMP_bac"/>
</dbReference>
<comment type="subcellular location">
    <subcellularLocation>
        <location evidence="1">Cell outer membrane</location>
    </subcellularLocation>
</comment>